<evidence type="ECO:0008006" key="3">
    <source>
        <dbReference type="Google" id="ProtNLM"/>
    </source>
</evidence>
<organism evidence="1 2">
    <name type="scientific">candidate division MSBL1 archaeon SCGC-AAA259B11</name>
    <dbReference type="NCBI Taxonomy" id="1698260"/>
    <lineage>
        <taxon>Archaea</taxon>
        <taxon>Methanobacteriati</taxon>
        <taxon>Methanobacteriota</taxon>
        <taxon>candidate division MSBL1</taxon>
    </lineage>
</organism>
<accession>A0A133U4U5</accession>
<comment type="caution">
    <text evidence="1">The sequence shown here is derived from an EMBL/GenBank/DDBJ whole genome shotgun (WGS) entry which is preliminary data.</text>
</comment>
<keyword evidence="2" id="KW-1185">Reference proteome</keyword>
<dbReference type="Gene3D" id="3.20.20.140">
    <property type="entry name" value="Metal-dependent hydrolases"/>
    <property type="match status" value="1"/>
</dbReference>
<name>A0A133U4U5_9EURY</name>
<evidence type="ECO:0000313" key="2">
    <source>
        <dbReference type="Proteomes" id="UP000070184"/>
    </source>
</evidence>
<sequence length="358" mass="40345">MPKNKAVEEWKEKKFGRVTTEEDLERRTSEVWPYEVYDPGRPVESSEVEELRKGIIDIHAHGAPMGSFLQGRPSMLQTCIEASEAGMRAIVFKDHNTMTCNVANIIQEALENIKKEKEKREEIENSFTPVEAYGGTVLNSTVGGLNPKAVEAALGYKECKTIWLPSLDSWHQNLARGAEGGIIITENDHEKLKPEMEEILEILADYNKEAEDRCPLGACHISNEEKFALLDYVEEVGLDVDIIIDHVTQELTVATPEEAKEMIDKGAYLQFAKTSTLPWNAMKDWVILYEYTINLIKELIDEKGPEQLNLVTDAGQPTHKPVEAGWHFLRALLSEEISKKDINIMAKEVPAKLLGLET</sequence>
<dbReference type="EMBL" id="LHXK01000049">
    <property type="protein sequence ID" value="KXA89205.1"/>
    <property type="molecule type" value="Genomic_DNA"/>
</dbReference>
<reference evidence="1 2" key="1">
    <citation type="journal article" date="2016" name="Sci. Rep.">
        <title>Metabolic traits of an uncultured archaeal lineage -MSBL1- from brine pools of the Red Sea.</title>
        <authorList>
            <person name="Mwirichia R."/>
            <person name="Alam I."/>
            <person name="Rashid M."/>
            <person name="Vinu M."/>
            <person name="Ba-Alawi W."/>
            <person name="Anthony Kamau A."/>
            <person name="Kamanda Ngugi D."/>
            <person name="Goker M."/>
            <person name="Klenk H.P."/>
            <person name="Bajic V."/>
            <person name="Stingl U."/>
        </authorList>
    </citation>
    <scope>NUCLEOTIDE SEQUENCE [LARGE SCALE GENOMIC DNA]</scope>
    <source>
        <strain evidence="1">SCGC-AAA259B11</strain>
    </source>
</reference>
<dbReference type="Pfam" id="PF19799">
    <property type="entry name" value="DUF6282"/>
    <property type="match status" value="1"/>
</dbReference>
<dbReference type="AlphaFoldDB" id="A0A133U4U5"/>
<proteinExistence type="predicted"/>
<evidence type="ECO:0000313" key="1">
    <source>
        <dbReference type="EMBL" id="KXA89205.1"/>
    </source>
</evidence>
<dbReference type="SUPFAM" id="SSF51556">
    <property type="entry name" value="Metallo-dependent hydrolases"/>
    <property type="match status" value="1"/>
</dbReference>
<dbReference type="Proteomes" id="UP000070184">
    <property type="component" value="Unassembled WGS sequence"/>
</dbReference>
<gene>
    <name evidence="1" type="ORF">AKJ61_03355</name>
</gene>
<dbReference type="InterPro" id="IPR046249">
    <property type="entry name" value="DUF6282"/>
</dbReference>
<protein>
    <recommendedName>
        <fullName evidence="3">Amidohydrolase-related domain-containing protein</fullName>
    </recommendedName>
</protein>
<dbReference type="InterPro" id="IPR032466">
    <property type="entry name" value="Metal_Hydrolase"/>
</dbReference>